<evidence type="ECO:0000256" key="4">
    <source>
        <dbReference type="ARBA" id="ARBA00022679"/>
    </source>
</evidence>
<evidence type="ECO:0000259" key="9">
    <source>
        <dbReference type="Pfam" id="PF12161"/>
    </source>
</evidence>
<keyword evidence="6" id="KW-0680">Restriction system</keyword>
<keyword evidence="5" id="KW-0949">S-adenosyl-L-methionine</keyword>
<evidence type="ECO:0000256" key="2">
    <source>
        <dbReference type="ARBA" id="ARBA00011900"/>
    </source>
</evidence>
<dbReference type="Gene3D" id="1.20.1260.30">
    <property type="match status" value="1"/>
</dbReference>
<feature type="domain" description="N6 adenine-specific DNA methyltransferase N-terminal" evidence="9">
    <location>
        <begin position="3"/>
        <end position="131"/>
    </location>
</feature>
<dbReference type="InterPro" id="IPR029063">
    <property type="entry name" value="SAM-dependent_MTases_sf"/>
</dbReference>
<dbReference type="InterPro" id="IPR051537">
    <property type="entry name" value="DNA_Adenine_Mtase"/>
</dbReference>
<evidence type="ECO:0000256" key="6">
    <source>
        <dbReference type="ARBA" id="ARBA00022747"/>
    </source>
</evidence>
<protein>
    <recommendedName>
        <fullName evidence="2">site-specific DNA-methyltransferase (adenine-specific)</fullName>
        <ecNumber evidence="2">2.1.1.72</ecNumber>
    </recommendedName>
</protein>
<dbReference type="GO" id="GO:0009007">
    <property type="term" value="F:site-specific DNA-methyltransferase (adenine-specific) activity"/>
    <property type="evidence" value="ECO:0007669"/>
    <property type="project" value="UniProtKB-EC"/>
</dbReference>
<dbReference type="PANTHER" id="PTHR42933">
    <property type="entry name" value="SLR6095 PROTEIN"/>
    <property type="match status" value="1"/>
</dbReference>
<dbReference type="Pfam" id="PF12161">
    <property type="entry name" value="HsdM_N"/>
    <property type="match status" value="1"/>
</dbReference>
<evidence type="ECO:0000256" key="5">
    <source>
        <dbReference type="ARBA" id="ARBA00022691"/>
    </source>
</evidence>
<dbReference type="InterPro" id="IPR038333">
    <property type="entry name" value="T1MK-like_N_sf"/>
</dbReference>
<evidence type="ECO:0000256" key="7">
    <source>
        <dbReference type="ARBA" id="ARBA00047942"/>
    </source>
</evidence>
<name>A0A556PDN2_9BACI</name>
<dbReference type="PANTHER" id="PTHR42933:SF4">
    <property type="entry name" value="TYPE I RESTRICTION ENZYME ECOKI METHYLASE SUBUNIT"/>
    <property type="match status" value="1"/>
</dbReference>
<comment type="caution">
    <text evidence="10">The sequence shown here is derived from an EMBL/GenBank/DDBJ whole genome shotgun (WGS) entry which is preliminary data.</text>
</comment>
<dbReference type="AlphaFoldDB" id="A0A556PDN2"/>
<evidence type="ECO:0000256" key="3">
    <source>
        <dbReference type="ARBA" id="ARBA00022603"/>
    </source>
</evidence>
<reference evidence="10 11" key="1">
    <citation type="submission" date="2019-07" db="EMBL/GenBank/DDBJ databases">
        <title>Allobacillus sp. nov. SKP isolated from shrimp paste of Euphausiacea.</title>
        <authorList>
            <person name="Kanchanasin P."/>
            <person name="Tanasupawat S."/>
            <person name="Shi W."/>
            <person name="Wu L."/>
            <person name="Ma J."/>
        </authorList>
    </citation>
    <scope>NUCLEOTIDE SEQUENCE [LARGE SCALE GENOMIC DNA]</scope>
    <source>
        <strain evidence="10 11">SKP4-8</strain>
    </source>
</reference>
<evidence type="ECO:0000313" key="10">
    <source>
        <dbReference type="EMBL" id="TSJ62498.1"/>
    </source>
</evidence>
<comment type="catalytic activity">
    <reaction evidence="7">
        <text>a 2'-deoxyadenosine in DNA + S-adenosyl-L-methionine = an N(6)-methyl-2'-deoxyadenosine in DNA + S-adenosyl-L-homocysteine + H(+)</text>
        <dbReference type="Rhea" id="RHEA:15197"/>
        <dbReference type="Rhea" id="RHEA-COMP:12418"/>
        <dbReference type="Rhea" id="RHEA-COMP:12419"/>
        <dbReference type="ChEBI" id="CHEBI:15378"/>
        <dbReference type="ChEBI" id="CHEBI:57856"/>
        <dbReference type="ChEBI" id="CHEBI:59789"/>
        <dbReference type="ChEBI" id="CHEBI:90615"/>
        <dbReference type="ChEBI" id="CHEBI:90616"/>
        <dbReference type="EC" id="2.1.1.72"/>
    </reaction>
</comment>
<gene>
    <name evidence="10" type="ORF">FPQ13_09900</name>
</gene>
<dbReference type="PRINTS" id="PR00507">
    <property type="entry name" value="N12N6MTFRASE"/>
</dbReference>
<evidence type="ECO:0000313" key="11">
    <source>
        <dbReference type="Proteomes" id="UP000316425"/>
    </source>
</evidence>
<comment type="similarity">
    <text evidence="1">Belongs to the N(4)/N(6)-methyltransferase family.</text>
</comment>
<dbReference type="InterPro" id="IPR003356">
    <property type="entry name" value="DNA_methylase_A-5"/>
</dbReference>
<organism evidence="10 11">
    <name type="scientific">Allobacillus salarius</name>
    <dbReference type="NCBI Taxonomy" id="1955272"/>
    <lineage>
        <taxon>Bacteria</taxon>
        <taxon>Bacillati</taxon>
        <taxon>Bacillota</taxon>
        <taxon>Bacilli</taxon>
        <taxon>Bacillales</taxon>
        <taxon>Bacillaceae</taxon>
        <taxon>Allobacillus</taxon>
    </lineage>
</organism>
<dbReference type="EMBL" id="VMHE01000019">
    <property type="protein sequence ID" value="TSJ62498.1"/>
    <property type="molecule type" value="Genomic_DNA"/>
</dbReference>
<dbReference type="Pfam" id="PF02384">
    <property type="entry name" value="N6_Mtase"/>
    <property type="match status" value="1"/>
</dbReference>
<dbReference type="OrthoDB" id="9815272at2"/>
<dbReference type="GO" id="GO:0003677">
    <property type="term" value="F:DNA binding"/>
    <property type="evidence" value="ECO:0007669"/>
    <property type="project" value="InterPro"/>
</dbReference>
<dbReference type="PROSITE" id="PS00092">
    <property type="entry name" value="N6_MTASE"/>
    <property type="match status" value="1"/>
</dbReference>
<dbReference type="RefSeq" id="WP_144089171.1">
    <property type="nucleotide sequence ID" value="NZ_VMHE01000019.1"/>
</dbReference>
<keyword evidence="3 10" id="KW-0489">Methyltransferase</keyword>
<dbReference type="InterPro" id="IPR022749">
    <property type="entry name" value="D12N6_MeTrfase_N"/>
</dbReference>
<evidence type="ECO:0000256" key="1">
    <source>
        <dbReference type="ARBA" id="ARBA00006594"/>
    </source>
</evidence>
<accession>A0A556PDN2</accession>
<dbReference type="SUPFAM" id="SSF53335">
    <property type="entry name" value="S-adenosyl-L-methionine-dependent methyltransferases"/>
    <property type="match status" value="1"/>
</dbReference>
<dbReference type="GO" id="GO:0009307">
    <property type="term" value="P:DNA restriction-modification system"/>
    <property type="evidence" value="ECO:0007669"/>
    <property type="project" value="UniProtKB-KW"/>
</dbReference>
<dbReference type="GO" id="GO:0008170">
    <property type="term" value="F:N-methyltransferase activity"/>
    <property type="evidence" value="ECO:0007669"/>
    <property type="project" value="InterPro"/>
</dbReference>
<evidence type="ECO:0000259" key="8">
    <source>
        <dbReference type="Pfam" id="PF02384"/>
    </source>
</evidence>
<dbReference type="Proteomes" id="UP000316425">
    <property type="component" value="Unassembled WGS sequence"/>
</dbReference>
<proteinExistence type="inferred from homology"/>
<keyword evidence="11" id="KW-1185">Reference proteome</keyword>
<dbReference type="InterPro" id="IPR002052">
    <property type="entry name" value="DNA_methylase_N6_adenine_CS"/>
</dbReference>
<dbReference type="Gene3D" id="3.40.50.150">
    <property type="entry name" value="Vaccinia Virus protein VP39"/>
    <property type="match status" value="1"/>
</dbReference>
<dbReference type="EC" id="2.1.1.72" evidence="2"/>
<sequence>MTIQNMIKRIQNIMRQDAGVDGDAQRIAQLVWMLFLKVYDSKEEFWEFAEDDYESIIPEECRWRNWAIDHKDGEALTGDDLSDFVDTVLFPTLKELEIDELTEKRKAIVKYVFEDANNYMKSGTLLRQVINVLNEVDFTENDERHAFNDIYEKILKDLQSAGSAGEFYTPRPLTEFIVEMVDPQVGETIADYASGTGGFLTSALEHMEDQIKTPEDQDTVQRNLIGVEKKPLPYLLAITNMILHDIDEPNILHDNSLTKNVRDFNDDEKADVIIMNPPYGGTEEKSIQINFPTALQSSETADLFMAMILYRLKKDGRVGIVLPNSFLFGDDRAKLAIKEKLLEEFNLHTIVRMPEGVFSPYTSIETNLLFFDKTGPTKEVWYFEHPLPEGYARYSKTRPLKKQEFDIAKQWWHDREENEHAWKVSIEEIKKRNYNLNIKNPNAEDGEVNQKSALEIIKELQTSQEEVFGIMEALEDELK</sequence>
<keyword evidence="4 10" id="KW-0808">Transferase</keyword>
<feature type="domain" description="DNA methylase adenine-specific" evidence="8">
    <location>
        <begin position="143"/>
        <end position="443"/>
    </location>
</feature>
<dbReference type="GO" id="GO:0032259">
    <property type="term" value="P:methylation"/>
    <property type="evidence" value="ECO:0007669"/>
    <property type="project" value="UniProtKB-KW"/>
</dbReference>